<evidence type="ECO:0000256" key="3">
    <source>
        <dbReference type="ARBA" id="ARBA00010088"/>
    </source>
</evidence>
<gene>
    <name evidence="13" type="primary">pip</name>
    <name evidence="13" type="ORF">D7Y13_36190</name>
</gene>
<dbReference type="Gene3D" id="3.40.50.1820">
    <property type="entry name" value="alpha/beta hydrolase"/>
    <property type="match status" value="1"/>
</dbReference>
<comment type="catalytic activity">
    <reaction evidence="1 10">
        <text>Release of N-terminal proline from a peptide.</text>
        <dbReference type="EC" id="3.4.11.5"/>
    </reaction>
</comment>
<keyword evidence="14" id="KW-1185">Reference proteome</keyword>
<evidence type="ECO:0000256" key="10">
    <source>
        <dbReference type="RuleBase" id="RU003421"/>
    </source>
</evidence>
<name>A0ABX9Q6B7_9BACT</name>
<evidence type="ECO:0000256" key="4">
    <source>
        <dbReference type="ARBA" id="ARBA00012568"/>
    </source>
</evidence>
<reference evidence="13 14" key="1">
    <citation type="submission" date="2018-09" db="EMBL/GenBank/DDBJ databases">
        <authorList>
            <person name="Livingstone P.G."/>
            <person name="Whitworth D.E."/>
        </authorList>
    </citation>
    <scope>NUCLEOTIDE SEQUENCE [LARGE SCALE GENOMIC DNA]</scope>
    <source>
        <strain evidence="13 14">CA031B</strain>
    </source>
</reference>
<feature type="domain" description="AB hydrolase-1" evidence="12">
    <location>
        <begin position="34"/>
        <end position="297"/>
    </location>
</feature>
<keyword evidence="7" id="KW-0963">Cytoplasm</keyword>
<dbReference type="SUPFAM" id="SSF53474">
    <property type="entry name" value="alpha/beta-Hydrolases"/>
    <property type="match status" value="1"/>
</dbReference>
<protein>
    <recommendedName>
        <fullName evidence="5 10">Proline iminopeptidase</fullName>
        <ecNumber evidence="4 10">3.4.11.5</ecNumber>
    </recommendedName>
</protein>
<organism evidence="13 14">
    <name type="scientific">Corallococcus praedator</name>
    <dbReference type="NCBI Taxonomy" id="2316724"/>
    <lineage>
        <taxon>Bacteria</taxon>
        <taxon>Pseudomonadati</taxon>
        <taxon>Myxococcota</taxon>
        <taxon>Myxococcia</taxon>
        <taxon>Myxococcales</taxon>
        <taxon>Cystobacterineae</taxon>
        <taxon>Myxococcaceae</taxon>
        <taxon>Corallococcus</taxon>
    </lineage>
</organism>
<dbReference type="NCBIfam" id="TIGR01249">
    <property type="entry name" value="pro_imino_pep_1"/>
    <property type="match status" value="1"/>
</dbReference>
<evidence type="ECO:0000256" key="5">
    <source>
        <dbReference type="ARBA" id="ARBA00021843"/>
    </source>
</evidence>
<keyword evidence="8 10" id="KW-0645">Protease</keyword>
<dbReference type="PRINTS" id="PR00111">
    <property type="entry name" value="ABHYDROLASE"/>
</dbReference>
<proteinExistence type="inferred from homology"/>
<evidence type="ECO:0000259" key="12">
    <source>
        <dbReference type="Pfam" id="PF00561"/>
    </source>
</evidence>
<dbReference type="Proteomes" id="UP000278907">
    <property type="component" value="Unassembled WGS sequence"/>
</dbReference>
<keyword evidence="6 10" id="KW-0031">Aminopeptidase</keyword>
<feature type="region of interest" description="Disordered" evidence="11">
    <location>
        <begin position="292"/>
        <end position="315"/>
    </location>
</feature>
<keyword evidence="9 10" id="KW-0378">Hydrolase</keyword>
<evidence type="ECO:0000256" key="11">
    <source>
        <dbReference type="SAM" id="MobiDB-lite"/>
    </source>
</evidence>
<dbReference type="PRINTS" id="PR00793">
    <property type="entry name" value="PROAMNOPTASE"/>
</dbReference>
<evidence type="ECO:0000256" key="9">
    <source>
        <dbReference type="ARBA" id="ARBA00022801"/>
    </source>
</evidence>
<evidence type="ECO:0000313" key="14">
    <source>
        <dbReference type="Proteomes" id="UP000278907"/>
    </source>
</evidence>
<dbReference type="Pfam" id="PF00561">
    <property type="entry name" value="Abhydrolase_1"/>
    <property type="match status" value="1"/>
</dbReference>
<dbReference type="InterPro" id="IPR002410">
    <property type="entry name" value="Peptidase_S33"/>
</dbReference>
<comment type="caution">
    <text evidence="13">The sequence shown here is derived from an EMBL/GenBank/DDBJ whole genome shotgun (WGS) entry which is preliminary data.</text>
</comment>
<evidence type="ECO:0000313" key="13">
    <source>
        <dbReference type="EMBL" id="RKH92581.1"/>
    </source>
</evidence>
<comment type="subcellular location">
    <subcellularLocation>
        <location evidence="2">Cytoplasm</location>
    </subcellularLocation>
</comment>
<dbReference type="InterPro" id="IPR029058">
    <property type="entry name" value="AB_hydrolase_fold"/>
</dbReference>
<evidence type="ECO:0000256" key="8">
    <source>
        <dbReference type="ARBA" id="ARBA00022670"/>
    </source>
</evidence>
<dbReference type="PIRSF" id="PIRSF006431">
    <property type="entry name" value="Pept_S33"/>
    <property type="match status" value="1"/>
</dbReference>
<dbReference type="EMBL" id="RAWI01000464">
    <property type="protein sequence ID" value="RKH92581.1"/>
    <property type="molecule type" value="Genomic_DNA"/>
</dbReference>
<evidence type="ECO:0000256" key="7">
    <source>
        <dbReference type="ARBA" id="ARBA00022490"/>
    </source>
</evidence>
<dbReference type="InterPro" id="IPR005944">
    <property type="entry name" value="Pro_iminopeptidase"/>
</dbReference>
<evidence type="ECO:0000256" key="2">
    <source>
        <dbReference type="ARBA" id="ARBA00004496"/>
    </source>
</evidence>
<dbReference type="PANTHER" id="PTHR43722">
    <property type="entry name" value="PROLINE IMINOPEPTIDASE"/>
    <property type="match status" value="1"/>
</dbReference>
<dbReference type="GO" id="GO:0004177">
    <property type="term" value="F:aminopeptidase activity"/>
    <property type="evidence" value="ECO:0007669"/>
    <property type="project" value="UniProtKB-KW"/>
</dbReference>
<sequence length="315" mass="35842">RTLYPPIEPYRSGRLSVTGDHSLYFEECGNPDGKPVVFVHGGPGGGTDAKQRRFFDPSVYRIILFDQRGCGRSTPHASLVMNTTWDLVADMERLREHLGLEHWQLFGGSWGSTLSLAYAQAHPERVTELVLRGIFLLRKQEIDWFYQRGADALFPDAWEHYLAPIPEEERGDLLQAYARRLFGDDRHAQQEAARAWSMWEGRTSCLYTNPELIARNAGDDFAIAFARIECHYFVNRGWMRSDTQLLDDVHRIRHIPAVIVQGRYDVVCPPESAWALHRAWPEAQLVIVPDAGHSANEPGNTSALVEATDRFGSRR</sequence>
<dbReference type="PANTHER" id="PTHR43722:SF1">
    <property type="entry name" value="PROLINE IMINOPEPTIDASE"/>
    <property type="match status" value="1"/>
</dbReference>
<evidence type="ECO:0000256" key="6">
    <source>
        <dbReference type="ARBA" id="ARBA00022438"/>
    </source>
</evidence>
<dbReference type="RefSeq" id="WP_120630947.1">
    <property type="nucleotide sequence ID" value="NZ_RAWI01000464.1"/>
</dbReference>
<evidence type="ECO:0000256" key="1">
    <source>
        <dbReference type="ARBA" id="ARBA00001585"/>
    </source>
</evidence>
<dbReference type="InterPro" id="IPR000073">
    <property type="entry name" value="AB_hydrolase_1"/>
</dbReference>
<dbReference type="EC" id="3.4.11.5" evidence="4 10"/>
<accession>A0ABX9Q6B7</accession>
<comment type="similarity">
    <text evidence="3 10">Belongs to the peptidase S33 family.</text>
</comment>
<feature type="non-terminal residue" evidence="13">
    <location>
        <position position="1"/>
    </location>
</feature>